<dbReference type="EMBL" id="HACG01043353">
    <property type="protein sequence ID" value="CEK90218.1"/>
    <property type="molecule type" value="Transcribed_RNA"/>
</dbReference>
<gene>
    <name evidence="2" type="primary">ORF175514</name>
</gene>
<evidence type="ECO:0000313" key="2">
    <source>
        <dbReference type="EMBL" id="CEK90218.1"/>
    </source>
</evidence>
<feature type="region of interest" description="Disordered" evidence="1">
    <location>
        <begin position="1"/>
        <end position="121"/>
    </location>
</feature>
<feature type="non-terminal residue" evidence="2">
    <location>
        <position position="1"/>
    </location>
</feature>
<protein>
    <submittedName>
        <fullName evidence="2">Uncharacterized protein</fullName>
    </submittedName>
</protein>
<name>A0A0B7BAZ3_9EUPU</name>
<feature type="compositionally biased region" description="Basic residues" evidence="1">
    <location>
        <begin position="1"/>
        <end position="10"/>
    </location>
</feature>
<organism evidence="2">
    <name type="scientific">Arion vulgaris</name>
    <dbReference type="NCBI Taxonomy" id="1028688"/>
    <lineage>
        <taxon>Eukaryota</taxon>
        <taxon>Metazoa</taxon>
        <taxon>Spiralia</taxon>
        <taxon>Lophotrochozoa</taxon>
        <taxon>Mollusca</taxon>
        <taxon>Gastropoda</taxon>
        <taxon>Heterobranchia</taxon>
        <taxon>Euthyneura</taxon>
        <taxon>Panpulmonata</taxon>
        <taxon>Eupulmonata</taxon>
        <taxon>Stylommatophora</taxon>
        <taxon>Helicina</taxon>
        <taxon>Arionoidea</taxon>
        <taxon>Arionidae</taxon>
        <taxon>Arion</taxon>
    </lineage>
</organism>
<proteinExistence type="predicted"/>
<dbReference type="AlphaFoldDB" id="A0A0B7BAZ3"/>
<sequence>RRTVSKPKKTRVIDLTPREQNPENKPKAGNFEDKFWKERFPDDDYNDIPDRNKAPEPANYDGSNEQPGQRSKPKAVTTFDDEVDKVWSSQVNPDYKGLNSTRQENPNFGNINQAYNVDDIL</sequence>
<evidence type="ECO:0000256" key="1">
    <source>
        <dbReference type="SAM" id="MobiDB-lite"/>
    </source>
</evidence>
<feature type="compositionally biased region" description="Basic and acidic residues" evidence="1">
    <location>
        <begin position="16"/>
        <end position="54"/>
    </location>
</feature>
<reference evidence="2" key="1">
    <citation type="submission" date="2014-12" db="EMBL/GenBank/DDBJ databases">
        <title>Insight into the proteome of Arion vulgaris.</title>
        <authorList>
            <person name="Aradska J."/>
            <person name="Bulat T."/>
            <person name="Smidak R."/>
            <person name="Sarate P."/>
            <person name="Gangsoo J."/>
            <person name="Sialana F."/>
            <person name="Bilban M."/>
            <person name="Lubec G."/>
        </authorList>
    </citation>
    <scope>NUCLEOTIDE SEQUENCE</scope>
    <source>
        <tissue evidence="2">Skin</tissue>
    </source>
</reference>
<feature type="compositionally biased region" description="Polar residues" evidence="1">
    <location>
        <begin position="87"/>
        <end position="115"/>
    </location>
</feature>
<accession>A0A0B7BAZ3</accession>